<dbReference type="Gene3D" id="2.60.40.10">
    <property type="entry name" value="Immunoglobulins"/>
    <property type="match status" value="1"/>
</dbReference>
<dbReference type="Proteomes" id="UP000005143">
    <property type="component" value="Unassembled WGS sequence"/>
</dbReference>
<dbReference type="EC" id="3.2.1.21" evidence="5"/>
<keyword evidence="5" id="KW-0326">Glycosidase</keyword>
<dbReference type="InterPro" id="IPR002772">
    <property type="entry name" value="Glyco_hydro_3_C"/>
</dbReference>
<dbReference type="InterPro" id="IPR026891">
    <property type="entry name" value="Fn3-like"/>
</dbReference>
<keyword evidence="2 5" id="KW-0378">Hydrolase</keyword>
<dbReference type="Gene3D" id="3.20.20.300">
    <property type="entry name" value="Glycoside hydrolase, family 3, N-terminal domain"/>
    <property type="match status" value="1"/>
</dbReference>
<dbReference type="Gene3D" id="3.40.50.1700">
    <property type="entry name" value="Glycoside hydrolase family 3 C-terminal domain"/>
    <property type="match status" value="1"/>
</dbReference>
<feature type="signal peptide" evidence="3">
    <location>
        <begin position="1"/>
        <end position="25"/>
    </location>
</feature>
<name>H0E3D4_9ACTN</name>
<dbReference type="PATRIC" id="fig|1097667.3.peg.1298"/>
<dbReference type="Pfam" id="PF01915">
    <property type="entry name" value="Glyco_hydro_3_C"/>
    <property type="match status" value="1"/>
</dbReference>
<evidence type="ECO:0000313" key="6">
    <source>
        <dbReference type="Proteomes" id="UP000005143"/>
    </source>
</evidence>
<dbReference type="GO" id="GO:0008422">
    <property type="term" value="F:beta-glucosidase activity"/>
    <property type="evidence" value="ECO:0007669"/>
    <property type="project" value="UniProtKB-EC"/>
</dbReference>
<dbReference type="GO" id="GO:0005975">
    <property type="term" value="P:carbohydrate metabolic process"/>
    <property type="evidence" value="ECO:0007669"/>
    <property type="project" value="InterPro"/>
</dbReference>
<dbReference type="RefSeq" id="WP_007572220.1">
    <property type="nucleotide sequence ID" value="NZ_AGUD01000065.1"/>
</dbReference>
<dbReference type="InterPro" id="IPR050288">
    <property type="entry name" value="Cellulose_deg_GH3"/>
</dbReference>
<protein>
    <submittedName>
        <fullName evidence="5">Beta-glucosidase</fullName>
        <ecNumber evidence="5">3.2.1.21</ecNumber>
    </submittedName>
</protein>
<proteinExistence type="inferred from homology"/>
<dbReference type="InterPro" id="IPR017853">
    <property type="entry name" value="GH"/>
</dbReference>
<dbReference type="SUPFAM" id="SSF52279">
    <property type="entry name" value="Beta-D-glucan exohydrolase, C-terminal domain"/>
    <property type="match status" value="1"/>
</dbReference>
<accession>H0E3D4</accession>
<comment type="caution">
    <text evidence="5">The sequence shown here is derived from an EMBL/GenBank/DDBJ whole genome shotgun (WGS) entry which is preliminary data.</text>
</comment>
<organism evidence="5 6">
    <name type="scientific">Patulibacter medicamentivorans</name>
    <dbReference type="NCBI Taxonomy" id="1097667"/>
    <lineage>
        <taxon>Bacteria</taxon>
        <taxon>Bacillati</taxon>
        <taxon>Actinomycetota</taxon>
        <taxon>Thermoleophilia</taxon>
        <taxon>Solirubrobacterales</taxon>
        <taxon>Patulibacteraceae</taxon>
        <taxon>Patulibacter</taxon>
    </lineage>
</organism>
<dbReference type="InterPro" id="IPR036962">
    <property type="entry name" value="Glyco_hydro_3_N_sf"/>
</dbReference>
<dbReference type="PRINTS" id="PR00133">
    <property type="entry name" value="GLHYDRLASE3"/>
</dbReference>
<dbReference type="OrthoDB" id="3187562at2"/>
<keyword evidence="6" id="KW-1185">Reference proteome</keyword>
<dbReference type="SUPFAM" id="SSF51445">
    <property type="entry name" value="(Trans)glycosidases"/>
    <property type="match status" value="1"/>
</dbReference>
<evidence type="ECO:0000259" key="4">
    <source>
        <dbReference type="SMART" id="SM01217"/>
    </source>
</evidence>
<gene>
    <name evidence="5" type="ORF">PAI11_13020</name>
</gene>
<evidence type="ECO:0000256" key="3">
    <source>
        <dbReference type="SAM" id="SignalP"/>
    </source>
</evidence>
<evidence type="ECO:0000256" key="2">
    <source>
        <dbReference type="ARBA" id="ARBA00022801"/>
    </source>
</evidence>
<reference evidence="5 6" key="1">
    <citation type="journal article" date="2013" name="Biodegradation">
        <title>Quantitative proteomic analysis of ibuprofen-degrading Patulibacter sp. strain I11.</title>
        <authorList>
            <person name="Almeida B."/>
            <person name="Kjeldal H."/>
            <person name="Lolas I."/>
            <person name="Knudsen A.D."/>
            <person name="Carvalho G."/>
            <person name="Nielsen K.L."/>
            <person name="Barreto Crespo M.T."/>
            <person name="Stensballe A."/>
            <person name="Nielsen J.L."/>
        </authorList>
    </citation>
    <scope>NUCLEOTIDE SEQUENCE [LARGE SCALE GENOMIC DNA]</scope>
    <source>
        <strain evidence="5 6">I11</strain>
    </source>
</reference>
<dbReference type="SMART" id="SM01217">
    <property type="entry name" value="Fn3_like"/>
    <property type="match status" value="1"/>
</dbReference>
<dbReference type="InterPro" id="IPR001764">
    <property type="entry name" value="Glyco_hydro_3_N"/>
</dbReference>
<keyword evidence="3" id="KW-0732">Signal</keyword>
<comment type="similarity">
    <text evidence="1">Belongs to the glycosyl hydrolase 3 family.</text>
</comment>
<dbReference type="Pfam" id="PF14310">
    <property type="entry name" value="Fn3-like"/>
    <property type="match status" value="1"/>
</dbReference>
<sequence>MRLSSRIAIAGLAAVTLAAPASAVADGPCSAPGGRPWCDRSQSAEKRAALLVAAMTEGEKISLLAGAPAGVHTGATAAVPRLGVPQSFNTDGPVGVRQGSATAMPTPIALASTFDPALAYAYGRTLGNEARAKGNDGLLGPTVNILRVPYNGRTFEGFGEDPFLAARTTVGWIEGAQSQGVYATVKHFAANSQEGKDVTGLLGLPSLPIGLGLLNTRYLQDSIVDERTLREVYLPQFEAAVREAKALTVMCSYNRVNGPWACYSKPLLTDVLRTGWGFRGTVMSDWVFATHPDDTVPALNNGLDLEMPSPNAYEAGNVARALAAGRVSRATLDQRVRSIFYPLFKIGFFERPTAAPNDALIDRAAHRAAARKVEENAITLLKNDRALPLDPAKVRSIAVIGRDADTFVTGGGSGNVKPFAPTTVLAGLRGRAARAGIRVDYADGGDPAAAAAAARAADVAVVVVGDYQTEGADKSCLTLECPPKNGDQDGLVRAVAGAQPSTVVVLQTGGPVLTPWLGSVRGLLEAWYPGEAGGDAVARVLFGDVDPGGRLAATFPRSEDQLQVAGEPDRYPGNVLNGQVQYSEGVMTGYRWFDQYQLDPQFPFGFGLSYTSWKYGVPTIRPAADGTIAATVTLTVQNSGRRAGVETPQMYLTKPSPAASVPQPPMALEGFAKVRLAPGATQAVSIPISERSLSYWDVGSHRWRVAKGCYGVTIGRSSRSPVRRATIAVGGASCPDAVAALPGPVTPPASATCERRSAVRIRLRGDRRLRGAVVNGVTVTVNGKRVATLHGRRTVVRVPVRRRHRRVARVRIAVRTGSGRTVVLRRRYRLCATGTPVAAR</sequence>
<dbReference type="AlphaFoldDB" id="H0E3D4"/>
<feature type="chain" id="PRO_5003531156" evidence="3">
    <location>
        <begin position="26"/>
        <end position="840"/>
    </location>
</feature>
<dbReference type="PANTHER" id="PTHR42715">
    <property type="entry name" value="BETA-GLUCOSIDASE"/>
    <property type="match status" value="1"/>
</dbReference>
<dbReference type="InterPro" id="IPR013783">
    <property type="entry name" value="Ig-like_fold"/>
</dbReference>
<dbReference type="EMBL" id="AGUD01000065">
    <property type="protein sequence ID" value="EHN11818.1"/>
    <property type="molecule type" value="Genomic_DNA"/>
</dbReference>
<evidence type="ECO:0000256" key="1">
    <source>
        <dbReference type="ARBA" id="ARBA00005336"/>
    </source>
</evidence>
<evidence type="ECO:0000313" key="5">
    <source>
        <dbReference type="EMBL" id="EHN11818.1"/>
    </source>
</evidence>
<feature type="domain" description="Fibronectin type III-like" evidence="4">
    <location>
        <begin position="646"/>
        <end position="718"/>
    </location>
</feature>
<dbReference type="Pfam" id="PF00933">
    <property type="entry name" value="Glyco_hydro_3"/>
    <property type="match status" value="1"/>
</dbReference>
<dbReference type="PANTHER" id="PTHR42715:SF10">
    <property type="entry name" value="BETA-GLUCOSIDASE"/>
    <property type="match status" value="1"/>
</dbReference>
<dbReference type="InterPro" id="IPR036881">
    <property type="entry name" value="Glyco_hydro_3_C_sf"/>
</dbReference>